<sequence length="60" mass="7031">MQMKRRDLIRKLESNGFNKIRDNGDHTIYKASNKRAVQVPRHREINEVTAKQILKDAGLK</sequence>
<dbReference type="STRING" id="1121419.SAMN05443529_13214"/>
<dbReference type="GO" id="GO:0016787">
    <property type="term" value="F:hydrolase activity"/>
    <property type="evidence" value="ECO:0007669"/>
    <property type="project" value="UniProtKB-KW"/>
</dbReference>
<protein>
    <submittedName>
        <fullName evidence="8">mRNA interferase HicA</fullName>
    </submittedName>
</protein>
<dbReference type="Pfam" id="PF07927">
    <property type="entry name" value="HicA_toxin"/>
    <property type="match status" value="1"/>
</dbReference>
<dbReference type="SUPFAM" id="SSF54786">
    <property type="entry name" value="YcfA/nrd intein domain"/>
    <property type="match status" value="1"/>
</dbReference>
<evidence type="ECO:0000256" key="5">
    <source>
        <dbReference type="ARBA" id="ARBA00022801"/>
    </source>
</evidence>
<organism evidence="8 9">
    <name type="scientific">Desulfosporosinus hippei DSM 8344</name>
    <dbReference type="NCBI Taxonomy" id="1121419"/>
    <lineage>
        <taxon>Bacteria</taxon>
        <taxon>Bacillati</taxon>
        <taxon>Bacillota</taxon>
        <taxon>Clostridia</taxon>
        <taxon>Eubacteriales</taxon>
        <taxon>Desulfitobacteriaceae</taxon>
        <taxon>Desulfosporosinus</taxon>
    </lineage>
</organism>
<dbReference type="GO" id="GO:0003729">
    <property type="term" value="F:mRNA binding"/>
    <property type="evidence" value="ECO:0007669"/>
    <property type="project" value="InterPro"/>
</dbReference>
<dbReference type="GO" id="GO:0004519">
    <property type="term" value="F:endonuclease activity"/>
    <property type="evidence" value="ECO:0007669"/>
    <property type="project" value="UniProtKB-KW"/>
</dbReference>
<gene>
    <name evidence="8" type="ORF">SAMN05443529_13214</name>
</gene>
<dbReference type="EMBL" id="FNCP01000032">
    <property type="protein sequence ID" value="SDI28321.1"/>
    <property type="molecule type" value="Genomic_DNA"/>
</dbReference>
<dbReference type="InterPro" id="IPR012933">
    <property type="entry name" value="HicA_mRNA_interferase"/>
</dbReference>
<keyword evidence="9" id="KW-1185">Reference proteome</keyword>
<dbReference type="Proteomes" id="UP000198656">
    <property type="component" value="Unassembled WGS sequence"/>
</dbReference>
<keyword evidence="4" id="KW-0255">Endonuclease</keyword>
<keyword evidence="5" id="KW-0378">Hydrolase</keyword>
<evidence type="ECO:0000256" key="1">
    <source>
        <dbReference type="ARBA" id="ARBA00006620"/>
    </source>
</evidence>
<dbReference type="AlphaFoldDB" id="A0A1G8JB53"/>
<evidence type="ECO:0000256" key="4">
    <source>
        <dbReference type="ARBA" id="ARBA00022759"/>
    </source>
</evidence>
<dbReference type="InterPro" id="IPR038570">
    <property type="entry name" value="HicA_sf"/>
</dbReference>
<reference evidence="9" key="1">
    <citation type="submission" date="2016-10" db="EMBL/GenBank/DDBJ databases">
        <authorList>
            <person name="Varghese N."/>
            <person name="Submissions S."/>
        </authorList>
    </citation>
    <scope>NUCLEOTIDE SEQUENCE [LARGE SCALE GENOMIC DNA]</scope>
    <source>
        <strain evidence="9">DSM 8344</strain>
    </source>
</reference>
<dbReference type="Gene3D" id="3.30.920.30">
    <property type="entry name" value="Hypothetical protein"/>
    <property type="match status" value="1"/>
</dbReference>
<evidence type="ECO:0000256" key="2">
    <source>
        <dbReference type="ARBA" id="ARBA00022649"/>
    </source>
</evidence>
<keyword evidence="6" id="KW-0694">RNA-binding</keyword>
<proteinExistence type="inferred from homology"/>
<evidence type="ECO:0000313" key="9">
    <source>
        <dbReference type="Proteomes" id="UP000198656"/>
    </source>
</evidence>
<accession>A0A1G8JB53</accession>
<dbReference type="RefSeq" id="WP_345788546.1">
    <property type="nucleotide sequence ID" value="NZ_FNCP01000032.1"/>
</dbReference>
<evidence type="ECO:0000256" key="7">
    <source>
        <dbReference type="ARBA" id="ARBA00023016"/>
    </source>
</evidence>
<comment type="similarity">
    <text evidence="1">Belongs to the HicA mRNA interferase family.</text>
</comment>
<keyword evidence="3" id="KW-0540">Nuclease</keyword>
<evidence type="ECO:0000256" key="3">
    <source>
        <dbReference type="ARBA" id="ARBA00022722"/>
    </source>
</evidence>
<keyword evidence="2" id="KW-1277">Toxin-antitoxin system</keyword>
<evidence type="ECO:0000256" key="6">
    <source>
        <dbReference type="ARBA" id="ARBA00022884"/>
    </source>
</evidence>
<name>A0A1G8JB53_9FIRM</name>
<keyword evidence="7" id="KW-0346">Stress response</keyword>
<evidence type="ECO:0000313" key="8">
    <source>
        <dbReference type="EMBL" id="SDI28321.1"/>
    </source>
</evidence>